<feature type="transmembrane region" description="Helical" evidence="8">
    <location>
        <begin position="82"/>
        <end position="100"/>
    </location>
</feature>
<dbReference type="Pfam" id="PF00892">
    <property type="entry name" value="EamA"/>
    <property type="match status" value="2"/>
</dbReference>
<keyword evidence="6 8" id="KW-0472">Membrane</keyword>
<feature type="transmembrane region" description="Helical" evidence="8">
    <location>
        <begin position="168"/>
        <end position="189"/>
    </location>
</feature>
<evidence type="ECO:0000256" key="4">
    <source>
        <dbReference type="ARBA" id="ARBA00022692"/>
    </source>
</evidence>
<evidence type="ECO:0000256" key="2">
    <source>
        <dbReference type="ARBA" id="ARBA00007362"/>
    </source>
</evidence>
<feature type="transmembrane region" description="Helical" evidence="8">
    <location>
        <begin position="195"/>
        <end position="216"/>
    </location>
</feature>
<gene>
    <name evidence="10" type="ORF">IDM40_16575</name>
</gene>
<feature type="transmembrane region" description="Helical" evidence="8">
    <location>
        <begin position="136"/>
        <end position="161"/>
    </location>
</feature>
<proteinExistence type="inferred from homology"/>
<dbReference type="InterPro" id="IPR037185">
    <property type="entry name" value="EmrE-like"/>
</dbReference>
<dbReference type="InterPro" id="IPR050638">
    <property type="entry name" value="AA-Vitamin_Transporters"/>
</dbReference>
<feature type="transmembrane region" description="Helical" evidence="8">
    <location>
        <begin position="259"/>
        <end position="278"/>
    </location>
</feature>
<evidence type="ECO:0000313" key="11">
    <source>
        <dbReference type="Proteomes" id="UP000806528"/>
    </source>
</evidence>
<dbReference type="SUPFAM" id="SSF103481">
    <property type="entry name" value="Multidrug resistance efflux transporter EmrE"/>
    <property type="match status" value="2"/>
</dbReference>
<dbReference type="InterPro" id="IPR000620">
    <property type="entry name" value="EamA_dom"/>
</dbReference>
<dbReference type="PANTHER" id="PTHR32322">
    <property type="entry name" value="INNER MEMBRANE TRANSPORTER"/>
    <property type="match status" value="1"/>
</dbReference>
<dbReference type="Proteomes" id="UP000806528">
    <property type="component" value="Unassembled WGS sequence"/>
</dbReference>
<evidence type="ECO:0000256" key="6">
    <source>
        <dbReference type="ARBA" id="ARBA00023136"/>
    </source>
</evidence>
<protein>
    <submittedName>
        <fullName evidence="10">DMT family transporter</fullName>
    </submittedName>
</protein>
<name>A0ABR9P8Y6_9ACTN</name>
<sequence length="346" mass="35240">MIGSESAEVGPAPVSHRPQEEGSRVASTPSPPARPTGPSEDPAQFAQRGFVLLVLAGALWGTGGPAAAVLQSDHGLTSMSAAVYRLLIAGVAITLVLLLMGRLRRMVWSRPLVGRLALNGVLHALFQLLYFGSLALIPVGLATLVKIGSVPVFITAGVCILARRRPTVALMIPVVLAVVGLALLAGFPSTDAPPAQLAAGLACALGAGVAFSVMGLANRRPVEGLDALTNAGLGMLLGSLLLLPAGLAFGMAVPVEAQALGLLLFLGLVPTVVAYLAYFMGLRTASDTGVAVGTIAEPLTAALLSAALLGEQMTALGLVGAVILVASMGAEPVIRRVELRRARSPR</sequence>
<feature type="transmembrane region" description="Helical" evidence="8">
    <location>
        <begin position="50"/>
        <end position="70"/>
    </location>
</feature>
<feature type="region of interest" description="Disordered" evidence="7">
    <location>
        <begin position="1"/>
        <end position="41"/>
    </location>
</feature>
<dbReference type="EMBL" id="JADBGI010000014">
    <property type="protein sequence ID" value="MBE3000303.1"/>
    <property type="molecule type" value="Genomic_DNA"/>
</dbReference>
<keyword evidence="5 8" id="KW-1133">Transmembrane helix</keyword>
<comment type="subcellular location">
    <subcellularLocation>
        <location evidence="1">Cell membrane</location>
        <topology evidence="1">Multi-pass membrane protein</topology>
    </subcellularLocation>
</comment>
<feature type="transmembrane region" description="Helical" evidence="8">
    <location>
        <begin position="315"/>
        <end position="334"/>
    </location>
</feature>
<keyword evidence="3" id="KW-1003">Cell membrane</keyword>
<comment type="caution">
    <text evidence="10">The sequence shown here is derived from an EMBL/GenBank/DDBJ whole genome shotgun (WGS) entry which is preliminary data.</text>
</comment>
<evidence type="ECO:0000256" key="8">
    <source>
        <dbReference type="SAM" id="Phobius"/>
    </source>
</evidence>
<feature type="domain" description="EamA" evidence="9">
    <location>
        <begin position="48"/>
        <end position="184"/>
    </location>
</feature>
<evidence type="ECO:0000256" key="5">
    <source>
        <dbReference type="ARBA" id="ARBA00022989"/>
    </source>
</evidence>
<evidence type="ECO:0000256" key="1">
    <source>
        <dbReference type="ARBA" id="ARBA00004651"/>
    </source>
</evidence>
<dbReference type="PANTHER" id="PTHR32322:SF18">
    <property type="entry name" value="S-ADENOSYLMETHIONINE_S-ADENOSYLHOMOCYSTEINE TRANSPORTER"/>
    <property type="match status" value="1"/>
</dbReference>
<evidence type="ECO:0000259" key="9">
    <source>
        <dbReference type="Pfam" id="PF00892"/>
    </source>
</evidence>
<reference evidence="10 11" key="1">
    <citation type="submission" date="2020-09" db="EMBL/GenBank/DDBJ databases">
        <title>Diversity and distribution of actinomycetes associated with coral in the coast of Hainan.</title>
        <authorList>
            <person name="Li F."/>
        </authorList>
    </citation>
    <scope>NUCLEOTIDE SEQUENCE [LARGE SCALE GENOMIC DNA]</scope>
    <source>
        <strain evidence="10 11">HNM0947</strain>
    </source>
</reference>
<feature type="transmembrane region" description="Helical" evidence="8">
    <location>
        <begin position="112"/>
        <end position="130"/>
    </location>
</feature>
<feature type="transmembrane region" description="Helical" evidence="8">
    <location>
        <begin position="228"/>
        <end position="253"/>
    </location>
</feature>
<evidence type="ECO:0000256" key="3">
    <source>
        <dbReference type="ARBA" id="ARBA00022475"/>
    </source>
</evidence>
<comment type="similarity">
    <text evidence="2">Belongs to the EamA transporter family.</text>
</comment>
<feature type="transmembrane region" description="Helical" evidence="8">
    <location>
        <begin position="290"/>
        <end position="309"/>
    </location>
</feature>
<evidence type="ECO:0000256" key="7">
    <source>
        <dbReference type="SAM" id="MobiDB-lite"/>
    </source>
</evidence>
<keyword evidence="4 8" id="KW-0812">Transmembrane</keyword>
<keyword evidence="11" id="KW-1185">Reference proteome</keyword>
<organism evidence="10 11">
    <name type="scientific">Nocardiopsis coralli</name>
    <dbReference type="NCBI Taxonomy" id="2772213"/>
    <lineage>
        <taxon>Bacteria</taxon>
        <taxon>Bacillati</taxon>
        <taxon>Actinomycetota</taxon>
        <taxon>Actinomycetes</taxon>
        <taxon>Streptosporangiales</taxon>
        <taxon>Nocardiopsidaceae</taxon>
        <taxon>Nocardiopsis</taxon>
    </lineage>
</organism>
<accession>A0ABR9P8Y6</accession>
<evidence type="ECO:0000313" key="10">
    <source>
        <dbReference type="EMBL" id="MBE3000303.1"/>
    </source>
</evidence>
<feature type="domain" description="EamA" evidence="9">
    <location>
        <begin position="200"/>
        <end position="327"/>
    </location>
</feature>